<evidence type="ECO:0000256" key="1">
    <source>
        <dbReference type="SAM" id="Coils"/>
    </source>
</evidence>
<dbReference type="AlphaFoldDB" id="A0AAE9YY11"/>
<dbReference type="KEGG" id="tvd:SG34_016960"/>
<name>A0AAE9YY11_9GAMM</name>
<keyword evidence="5" id="KW-1185">Reference proteome</keyword>
<sequence length="444" mass="50611">MKRTSLYTSVLCALLLGTNVHALSHIQENGALAYEENCSGAEQAYVCLDEQYALLEQEFNAFWQQEQVLDEELNQLFAAVDETPDNWQKDHLFEKAGHLYEQAEAHYQQSEEVELDKEALHEKFAELEAQFDELYRLLDQAEDEASLAELEAELKAKLEHLEQESLELDMKMLDLAYKQLDKLVPVLALKEDFIAVVQEYLEQGHVGQDDREHGEQEPHELPEIDQDIAFSHTGHCFGQDDAVACLRAVRQEAGIRSRELDARGQALEAEIADLEEQHLELELAGYRLNETGEATFAEIDLLWQEKEELHDLAFAYFLFIEELAYEQEEISHELRELSECLRFCDDDEANREAMQQAYDELYAKRVEIKATVIEVKIIINDLQQNANEHMQQLIEQGETLLAGGMEIPETIDEPGDGNEEDAGDEENEAGDEEDDGEEATDGAG</sequence>
<reference evidence="4 5" key="1">
    <citation type="journal article" date="2015" name="Genome Announc.">
        <title>Draft Genome Sequences of Marine Isolates of Thalassomonas viridans and Thalassomonas actiniarum.</title>
        <authorList>
            <person name="Olonade I."/>
            <person name="van Zyl L.J."/>
            <person name="Trindade M."/>
        </authorList>
    </citation>
    <scope>NUCLEOTIDE SEQUENCE [LARGE SCALE GENOMIC DNA]</scope>
    <source>
        <strain evidence="4 5">XOM25</strain>
    </source>
</reference>
<feature type="region of interest" description="Disordered" evidence="2">
    <location>
        <begin position="405"/>
        <end position="444"/>
    </location>
</feature>
<feature type="coiled-coil region" evidence="1">
    <location>
        <begin position="257"/>
        <end position="284"/>
    </location>
</feature>
<accession>A0AAE9YY11</accession>
<feature type="signal peptide" evidence="3">
    <location>
        <begin position="1"/>
        <end position="22"/>
    </location>
</feature>
<dbReference type="EMBL" id="CP059733">
    <property type="protein sequence ID" value="WDE03100.1"/>
    <property type="molecule type" value="Genomic_DNA"/>
</dbReference>
<proteinExistence type="predicted"/>
<keyword evidence="3" id="KW-0732">Signal</keyword>
<evidence type="ECO:0000256" key="3">
    <source>
        <dbReference type="SAM" id="SignalP"/>
    </source>
</evidence>
<protein>
    <recommendedName>
        <fullName evidence="6">Chromosome segregation ATPase</fullName>
    </recommendedName>
</protein>
<feature type="coiled-coil region" evidence="1">
    <location>
        <begin position="110"/>
        <end position="171"/>
    </location>
</feature>
<feature type="chain" id="PRO_5041921357" description="Chromosome segregation ATPase" evidence="3">
    <location>
        <begin position="23"/>
        <end position="444"/>
    </location>
</feature>
<reference evidence="4 5" key="2">
    <citation type="journal article" date="2022" name="Mar. Drugs">
        <title>Bioassay-Guided Fractionation Leads to the Detection of Cholic Acid Generated by the Rare Thalassomonas sp.</title>
        <authorList>
            <person name="Pheiffer F."/>
            <person name="Schneider Y.K."/>
            <person name="Hansen E.H."/>
            <person name="Andersen J.H."/>
            <person name="Isaksson J."/>
            <person name="Busche T."/>
            <person name="R C."/>
            <person name="Kalinowski J."/>
            <person name="Zyl L.V."/>
            <person name="Trindade M."/>
        </authorList>
    </citation>
    <scope>NUCLEOTIDE SEQUENCE [LARGE SCALE GENOMIC DNA]</scope>
    <source>
        <strain evidence="4 5">XOM25</strain>
    </source>
</reference>
<evidence type="ECO:0000256" key="2">
    <source>
        <dbReference type="SAM" id="MobiDB-lite"/>
    </source>
</evidence>
<keyword evidence="1" id="KW-0175">Coiled coil</keyword>
<gene>
    <name evidence="4" type="ORF">SG34_016960</name>
</gene>
<organism evidence="4 5">
    <name type="scientific">Thalassomonas viridans</name>
    <dbReference type="NCBI Taxonomy" id="137584"/>
    <lineage>
        <taxon>Bacteria</taxon>
        <taxon>Pseudomonadati</taxon>
        <taxon>Pseudomonadota</taxon>
        <taxon>Gammaproteobacteria</taxon>
        <taxon>Alteromonadales</taxon>
        <taxon>Colwelliaceae</taxon>
        <taxon>Thalassomonas</taxon>
    </lineage>
</organism>
<feature type="compositionally biased region" description="Acidic residues" evidence="2">
    <location>
        <begin position="409"/>
        <end position="444"/>
    </location>
</feature>
<dbReference type="Proteomes" id="UP000032352">
    <property type="component" value="Chromosome"/>
</dbReference>
<evidence type="ECO:0008006" key="6">
    <source>
        <dbReference type="Google" id="ProtNLM"/>
    </source>
</evidence>
<dbReference type="RefSeq" id="WP_044842735.1">
    <property type="nucleotide sequence ID" value="NZ_CP059733.1"/>
</dbReference>
<evidence type="ECO:0000313" key="5">
    <source>
        <dbReference type="Proteomes" id="UP000032352"/>
    </source>
</evidence>
<feature type="coiled-coil region" evidence="1">
    <location>
        <begin position="344"/>
        <end position="399"/>
    </location>
</feature>
<evidence type="ECO:0000313" key="4">
    <source>
        <dbReference type="EMBL" id="WDE03100.1"/>
    </source>
</evidence>